<evidence type="ECO:0000256" key="1">
    <source>
        <dbReference type="ARBA" id="ARBA00009275"/>
    </source>
</evidence>
<gene>
    <name evidence="5" type="ORF">FLL45_05655</name>
</gene>
<dbReference type="GO" id="GO:0004536">
    <property type="term" value="F:DNA nuclease activity"/>
    <property type="evidence" value="ECO:0007669"/>
    <property type="project" value="InterPro"/>
</dbReference>
<dbReference type="GO" id="GO:0046872">
    <property type="term" value="F:metal ion binding"/>
    <property type="evidence" value="ECO:0007669"/>
    <property type="project" value="UniProtKB-KW"/>
</dbReference>
<organism evidence="5 6">
    <name type="scientific">Aliikangiella marina</name>
    <dbReference type="NCBI Taxonomy" id="1712262"/>
    <lineage>
        <taxon>Bacteria</taxon>
        <taxon>Pseudomonadati</taxon>
        <taxon>Pseudomonadota</taxon>
        <taxon>Gammaproteobacteria</taxon>
        <taxon>Oceanospirillales</taxon>
        <taxon>Pleioneaceae</taxon>
        <taxon>Aliikangiella</taxon>
    </lineage>
</organism>
<dbReference type="SUPFAM" id="SSF51556">
    <property type="entry name" value="Metallo-dependent hydrolases"/>
    <property type="match status" value="1"/>
</dbReference>
<evidence type="ECO:0000256" key="4">
    <source>
        <dbReference type="PIRSR" id="PIRSR005902-1"/>
    </source>
</evidence>
<dbReference type="PANTHER" id="PTHR46124">
    <property type="entry name" value="D-AMINOACYL-TRNA DEACYLASE"/>
    <property type="match status" value="1"/>
</dbReference>
<dbReference type="RefSeq" id="WP_142941001.1">
    <property type="nucleotide sequence ID" value="NZ_VIKR01000001.1"/>
</dbReference>
<keyword evidence="2 4" id="KW-0479">Metal-binding</keyword>
<dbReference type="PROSITE" id="PS01137">
    <property type="entry name" value="TATD_1"/>
    <property type="match status" value="1"/>
</dbReference>
<feature type="binding site" evidence="4">
    <location>
        <position position="130"/>
    </location>
    <ligand>
        <name>a divalent metal cation</name>
        <dbReference type="ChEBI" id="CHEBI:60240"/>
        <label>2</label>
    </ligand>
</feature>
<dbReference type="Pfam" id="PF01026">
    <property type="entry name" value="TatD_DNase"/>
    <property type="match status" value="1"/>
</dbReference>
<dbReference type="PROSITE" id="PS01091">
    <property type="entry name" value="TATD_3"/>
    <property type="match status" value="1"/>
</dbReference>
<keyword evidence="3" id="KW-0378">Hydrolase</keyword>
<dbReference type="Gene3D" id="3.20.20.140">
    <property type="entry name" value="Metal-dependent hydrolases"/>
    <property type="match status" value="1"/>
</dbReference>
<dbReference type="OrthoDB" id="9810005at2"/>
<dbReference type="InterPro" id="IPR015991">
    <property type="entry name" value="TatD/YcfH-like"/>
</dbReference>
<protein>
    <submittedName>
        <fullName evidence="5">TatD family deoxyribonuclease</fullName>
    </submittedName>
</protein>
<feature type="binding site" evidence="4">
    <location>
        <position position="8"/>
    </location>
    <ligand>
        <name>a divalent metal cation</name>
        <dbReference type="ChEBI" id="CHEBI:60240"/>
        <label>1</label>
    </ligand>
</feature>
<dbReference type="InterPro" id="IPR032466">
    <property type="entry name" value="Metal_Hydrolase"/>
</dbReference>
<dbReference type="InterPro" id="IPR001130">
    <property type="entry name" value="TatD-like"/>
</dbReference>
<evidence type="ECO:0000256" key="2">
    <source>
        <dbReference type="ARBA" id="ARBA00022723"/>
    </source>
</evidence>
<sequence>MLVDSHCHLDRLDLSPFDGSLDAALQAAREVGVNQFLCVAINVDNQADVLNIASQHEDVYASVGIHPLYTKGQQVDKTYLVEQAQHEKIVAIGETGLDYYYAQESKEEQLALFETHVIAAVESQKPLIIHTRDAREDTLKILADNQADKVGGVLHCFTESLEMALAAIEMGFYISFSGIVTFRNAAELREVAKVLPSDKILVETDSPYLTPVPFRGKPNSPRHVLDVAKCIAEIRDVSLQTIAQQTTDNFAQLFLK</sequence>
<evidence type="ECO:0000313" key="6">
    <source>
        <dbReference type="Proteomes" id="UP000317839"/>
    </source>
</evidence>
<feature type="binding site" evidence="4">
    <location>
        <position position="155"/>
    </location>
    <ligand>
        <name>a divalent metal cation</name>
        <dbReference type="ChEBI" id="CHEBI:60240"/>
        <label>2</label>
    </ligand>
</feature>
<feature type="binding site" evidence="4">
    <location>
        <position position="94"/>
    </location>
    <ligand>
        <name>a divalent metal cation</name>
        <dbReference type="ChEBI" id="CHEBI:60240"/>
        <label>1</label>
    </ligand>
</feature>
<dbReference type="NCBIfam" id="TIGR00010">
    <property type="entry name" value="YchF/TatD family DNA exonuclease"/>
    <property type="match status" value="1"/>
</dbReference>
<dbReference type="Proteomes" id="UP000317839">
    <property type="component" value="Unassembled WGS sequence"/>
</dbReference>
<comment type="similarity">
    <text evidence="1">Belongs to the metallo-dependent hydrolases superfamily. TatD-type hydrolase family.</text>
</comment>
<reference evidence="5 6" key="1">
    <citation type="submission" date="2019-06" db="EMBL/GenBank/DDBJ databases">
        <title>Draft genome of Aliikangiella marina GYP-15.</title>
        <authorList>
            <person name="Wang G."/>
        </authorList>
    </citation>
    <scope>NUCLEOTIDE SEQUENCE [LARGE SCALE GENOMIC DNA]</scope>
    <source>
        <strain evidence="5 6">GYP-15</strain>
    </source>
</reference>
<feature type="binding site" evidence="4">
    <location>
        <position position="205"/>
    </location>
    <ligand>
        <name>a divalent metal cation</name>
        <dbReference type="ChEBI" id="CHEBI:60240"/>
        <label>1</label>
    </ligand>
</feature>
<dbReference type="AlphaFoldDB" id="A0A545TJM3"/>
<accession>A0A545TJM3</accession>
<dbReference type="FunFam" id="3.20.20.140:FF:000005">
    <property type="entry name" value="TatD family hydrolase"/>
    <property type="match status" value="1"/>
</dbReference>
<dbReference type="PROSITE" id="PS01090">
    <property type="entry name" value="TATD_2"/>
    <property type="match status" value="1"/>
</dbReference>
<dbReference type="GO" id="GO:0016788">
    <property type="term" value="F:hydrolase activity, acting on ester bonds"/>
    <property type="evidence" value="ECO:0007669"/>
    <property type="project" value="InterPro"/>
</dbReference>
<proteinExistence type="inferred from homology"/>
<dbReference type="GO" id="GO:0005829">
    <property type="term" value="C:cytosol"/>
    <property type="evidence" value="ECO:0007669"/>
    <property type="project" value="TreeGrafter"/>
</dbReference>
<name>A0A545TJM3_9GAMM</name>
<evidence type="ECO:0000313" key="5">
    <source>
        <dbReference type="EMBL" id="TQV77429.1"/>
    </source>
</evidence>
<dbReference type="CDD" id="cd01310">
    <property type="entry name" value="TatD_DNAse"/>
    <property type="match status" value="1"/>
</dbReference>
<dbReference type="PIRSF" id="PIRSF005902">
    <property type="entry name" value="DNase_TatD"/>
    <property type="match status" value="1"/>
</dbReference>
<dbReference type="InterPro" id="IPR018228">
    <property type="entry name" value="DNase_TatD-rel_CS"/>
</dbReference>
<feature type="binding site" evidence="4">
    <location>
        <position position="6"/>
    </location>
    <ligand>
        <name>a divalent metal cation</name>
        <dbReference type="ChEBI" id="CHEBI:60240"/>
        <label>1</label>
    </ligand>
</feature>
<evidence type="ECO:0000256" key="3">
    <source>
        <dbReference type="ARBA" id="ARBA00022801"/>
    </source>
</evidence>
<comment type="caution">
    <text evidence="5">The sequence shown here is derived from an EMBL/GenBank/DDBJ whole genome shotgun (WGS) entry which is preliminary data.</text>
</comment>
<keyword evidence="6" id="KW-1185">Reference proteome</keyword>
<dbReference type="PANTHER" id="PTHR46124:SF2">
    <property type="entry name" value="D-AMINOACYL-TRNA DEACYLASE"/>
    <property type="match status" value="1"/>
</dbReference>
<dbReference type="EMBL" id="VIKR01000001">
    <property type="protein sequence ID" value="TQV77429.1"/>
    <property type="molecule type" value="Genomic_DNA"/>
</dbReference>